<reference evidence="1 2" key="1">
    <citation type="submission" date="2017-02" db="EMBL/GenBank/DDBJ databases">
        <authorList>
            <person name="Peterson S.W."/>
        </authorList>
    </citation>
    <scope>NUCLEOTIDE SEQUENCE [LARGE SCALE GENOMIC DNA]</scope>
    <source>
        <strain evidence="1 2">P15</strain>
    </source>
</reference>
<organism evidence="1 2">
    <name type="scientific">Pseudoxanthomonas indica</name>
    <dbReference type="NCBI Taxonomy" id="428993"/>
    <lineage>
        <taxon>Bacteria</taxon>
        <taxon>Pseudomonadati</taxon>
        <taxon>Pseudomonadota</taxon>
        <taxon>Gammaproteobacteria</taxon>
        <taxon>Lysobacterales</taxon>
        <taxon>Lysobacteraceae</taxon>
        <taxon>Pseudoxanthomonas</taxon>
    </lineage>
</organism>
<protein>
    <submittedName>
        <fullName evidence="1">Uncharacterized protein</fullName>
    </submittedName>
</protein>
<dbReference type="Proteomes" id="UP000190341">
    <property type="component" value="Unassembled WGS sequence"/>
</dbReference>
<keyword evidence="2" id="KW-1185">Reference proteome</keyword>
<evidence type="ECO:0000313" key="1">
    <source>
        <dbReference type="EMBL" id="SKC56976.1"/>
    </source>
</evidence>
<dbReference type="EMBL" id="FUZV01000001">
    <property type="protein sequence ID" value="SKC56976.1"/>
    <property type="molecule type" value="Genomic_DNA"/>
</dbReference>
<gene>
    <name evidence="1" type="ORF">SAMN06296058_1236</name>
</gene>
<proteinExistence type="predicted"/>
<dbReference type="AlphaFoldDB" id="A0A1T5K009"/>
<evidence type="ECO:0000313" key="2">
    <source>
        <dbReference type="Proteomes" id="UP000190341"/>
    </source>
</evidence>
<accession>A0A1T5K009</accession>
<dbReference type="RefSeq" id="WP_079723552.1">
    <property type="nucleotide sequence ID" value="NZ_BMCL01000002.1"/>
</dbReference>
<name>A0A1T5K009_9GAMM</name>
<sequence>MHATLHPKSDALLDILSVRLGEIRETYPLEDVYQVFAGEVRARTYGLTPEEERQVRLGAEALQMTSGL</sequence>